<keyword evidence="1" id="KW-0677">Repeat</keyword>
<dbReference type="Pfam" id="PF03107">
    <property type="entry name" value="C1_2"/>
    <property type="match status" value="3"/>
</dbReference>
<dbReference type="EMBL" id="CM007897">
    <property type="protein sequence ID" value="OTG17248.1"/>
    <property type="molecule type" value="Genomic_DNA"/>
</dbReference>
<proteinExistence type="predicted"/>
<dbReference type="OMA" id="RECFGCW"/>
<accession>A0A251U1M1</accession>
<evidence type="ECO:0000313" key="3">
    <source>
        <dbReference type="EMBL" id="OTG17248.1"/>
    </source>
</evidence>
<keyword evidence="4" id="KW-1185">Reference proteome</keyword>
<dbReference type="InterPro" id="IPR053192">
    <property type="entry name" value="Vacuole_Formation_Reg"/>
</dbReference>
<dbReference type="InterPro" id="IPR004146">
    <property type="entry name" value="DC1"/>
</dbReference>
<dbReference type="InterPro" id="IPR046349">
    <property type="entry name" value="C1-like_sf"/>
</dbReference>
<reference evidence="4" key="1">
    <citation type="journal article" date="2017" name="Nature">
        <title>The sunflower genome provides insights into oil metabolism, flowering and Asterid evolution.</title>
        <authorList>
            <person name="Badouin H."/>
            <person name="Gouzy J."/>
            <person name="Grassa C.J."/>
            <person name="Murat F."/>
            <person name="Staton S.E."/>
            <person name="Cottret L."/>
            <person name="Lelandais-Briere C."/>
            <person name="Owens G.L."/>
            <person name="Carrere S."/>
            <person name="Mayjonade B."/>
            <person name="Legrand L."/>
            <person name="Gill N."/>
            <person name="Kane N.C."/>
            <person name="Bowers J.E."/>
            <person name="Hubner S."/>
            <person name="Bellec A."/>
            <person name="Berard A."/>
            <person name="Berges H."/>
            <person name="Blanchet N."/>
            <person name="Boniface M.C."/>
            <person name="Brunel D."/>
            <person name="Catrice O."/>
            <person name="Chaidir N."/>
            <person name="Claudel C."/>
            <person name="Donnadieu C."/>
            <person name="Faraut T."/>
            <person name="Fievet G."/>
            <person name="Helmstetter N."/>
            <person name="King M."/>
            <person name="Knapp S.J."/>
            <person name="Lai Z."/>
            <person name="Le Paslier M.C."/>
            <person name="Lippi Y."/>
            <person name="Lorenzon L."/>
            <person name="Mandel J.R."/>
            <person name="Marage G."/>
            <person name="Marchand G."/>
            <person name="Marquand E."/>
            <person name="Bret-Mestries E."/>
            <person name="Morien E."/>
            <person name="Nambeesan S."/>
            <person name="Nguyen T."/>
            <person name="Pegot-Espagnet P."/>
            <person name="Pouilly N."/>
            <person name="Raftis F."/>
            <person name="Sallet E."/>
            <person name="Schiex T."/>
            <person name="Thomas J."/>
            <person name="Vandecasteele C."/>
            <person name="Vares D."/>
            <person name="Vear F."/>
            <person name="Vautrin S."/>
            <person name="Crespi M."/>
            <person name="Mangin B."/>
            <person name="Burke J.M."/>
            <person name="Salse J."/>
            <person name="Munos S."/>
            <person name="Vincourt P."/>
            <person name="Rieseberg L.H."/>
            <person name="Langlade N.B."/>
        </authorList>
    </citation>
    <scope>NUCLEOTIDE SEQUENCE [LARGE SCALE GENOMIC DNA]</scope>
    <source>
        <strain evidence="4">cv. SF193</strain>
    </source>
</reference>
<gene>
    <name evidence="3" type="ORF">HannXRQ_Chr08g0209921</name>
</gene>
<dbReference type="FunCoup" id="A0A251U1M1">
    <property type="interactions" value="37"/>
</dbReference>
<dbReference type="OrthoDB" id="938199at2759"/>
<evidence type="ECO:0000259" key="2">
    <source>
        <dbReference type="Pfam" id="PF03107"/>
    </source>
</evidence>
<organism evidence="3 4">
    <name type="scientific">Helianthus annuus</name>
    <name type="common">Common sunflower</name>
    <dbReference type="NCBI Taxonomy" id="4232"/>
    <lineage>
        <taxon>Eukaryota</taxon>
        <taxon>Viridiplantae</taxon>
        <taxon>Streptophyta</taxon>
        <taxon>Embryophyta</taxon>
        <taxon>Tracheophyta</taxon>
        <taxon>Spermatophyta</taxon>
        <taxon>Magnoliopsida</taxon>
        <taxon>eudicotyledons</taxon>
        <taxon>Gunneridae</taxon>
        <taxon>Pentapetalae</taxon>
        <taxon>asterids</taxon>
        <taxon>campanulids</taxon>
        <taxon>Asterales</taxon>
        <taxon>Asteraceae</taxon>
        <taxon>Asteroideae</taxon>
        <taxon>Heliantheae alliance</taxon>
        <taxon>Heliantheae</taxon>
        <taxon>Helianthus</taxon>
    </lineage>
</organism>
<dbReference type="Proteomes" id="UP000215914">
    <property type="component" value="Chromosome 8"/>
</dbReference>
<dbReference type="AlphaFoldDB" id="A0A251U1M1"/>
<dbReference type="PANTHER" id="PTHR32410">
    <property type="entry name" value="CYSTEINE/HISTIDINE-RICH C1 DOMAIN FAMILY PROTEIN"/>
    <property type="match status" value="1"/>
</dbReference>
<feature type="domain" description="DC1" evidence="2">
    <location>
        <begin position="477"/>
        <end position="525"/>
    </location>
</feature>
<name>A0A251U1M1_HELAN</name>
<protein>
    <submittedName>
        <fullName evidence="3">Putative DC1, C1-like protein</fullName>
    </submittedName>
</protein>
<dbReference type="PANTHER" id="PTHR32410:SF161">
    <property type="entry name" value="DC1, ZINC FINGER, RING_FYVE_PHD-TYPE-RELATED"/>
    <property type="match status" value="1"/>
</dbReference>
<feature type="domain" description="DC1" evidence="2">
    <location>
        <begin position="142"/>
        <end position="187"/>
    </location>
</feature>
<feature type="domain" description="DC1" evidence="2">
    <location>
        <begin position="378"/>
        <end position="427"/>
    </location>
</feature>
<dbReference type="InParanoid" id="A0A251U1M1"/>
<dbReference type="SUPFAM" id="SSF57889">
    <property type="entry name" value="Cysteine-rich domain"/>
    <property type="match status" value="6"/>
</dbReference>
<sequence>MFEHEHPLNLTDLWSEQLQRDEDHEEDKEENEDEVDAKQDFRCLCSRCHEEINWFHRYYYSCSTCSDFSIHKFCAELPDRLEDICEAGHTLGFCLVNYYWNCSICNRFRKPRELLYRCDLCDFKVDANCAKKRLQNNIIYHPSHKHPLVRIPRQILDECDACGKEHKGLFYHCPTCASSKFINSDCAFLPRKLQIQHTTNGIFSHIHPLTLAYSFPYADQISKKYPRCRVCRCGFDDSSHLWLYKCEKCRYYTHLDCATSPGTGKMIKNYDDVEHPDLLHLPFPDPSYSLLKHLFFKESGSKTHEVSHQHPLILEDSPTSSRISYHNPTKRIETLCNGCLRPITSGPVYVCSNEEGEHCNFVLHEWCSRLPTELKDHPHHPRHPLILHSKVIGKFFGVFACRLCGLNCNGFAYCCVKCDYYIDVNCAFVPKEITHNSHPNHLLTLDSPFFICHTCDYFRIPLWNALLIPETTTHKCDKHPMKLSYFPIENHMSDYFCEICEEDLNPEYTFYHCRECMQSMHTACAPSILRYETYAKDVEYGAYVHRYVNVKFGGTYNNIEVHPHPLSFVQGVESDGLCHEDGWRSLHYEMIFKCLTCEFAICYRCMKCLCEVFSV</sequence>
<evidence type="ECO:0000256" key="1">
    <source>
        <dbReference type="ARBA" id="ARBA00022737"/>
    </source>
</evidence>
<evidence type="ECO:0000313" key="4">
    <source>
        <dbReference type="Proteomes" id="UP000215914"/>
    </source>
</evidence>